<dbReference type="AlphaFoldDB" id="A0AAW5PCS9"/>
<keyword evidence="1" id="KW-1133">Transmembrane helix</keyword>
<proteinExistence type="predicted"/>
<organism evidence="2 3">
    <name type="scientific">Salinibacter ruber</name>
    <dbReference type="NCBI Taxonomy" id="146919"/>
    <lineage>
        <taxon>Bacteria</taxon>
        <taxon>Pseudomonadati</taxon>
        <taxon>Rhodothermota</taxon>
        <taxon>Rhodothermia</taxon>
        <taxon>Rhodothermales</taxon>
        <taxon>Salinibacteraceae</taxon>
        <taxon>Salinibacter</taxon>
    </lineage>
</organism>
<dbReference type="Proteomes" id="UP001155110">
    <property type="component" value="Unassembled WGS sequence"/>
</dbReference>
<name>A0AAW5PCS9_9BACT</name>
<dbReference type="EMBL" id="JANTZM010000045">
    <property type="protein sequence ID" value="MCS4159573.1"/>
    <property type="molecule type" value="Genomic_DNA"/>
</dbReference>
<comment type="caution">
    <text evidence="2">The sequence shown here is derived from an EMBL/GenBank/DDBJ whole genome shotgun (WGS) entry which is preliminary data.</text>
</comment>
<keyword evidence="1" id="KW-0472">Membrane</keyword>
<feature type="non-terminal residue" evidence="2">
    <location>
        <position position="1"/>
    </location>
</feature>
<gene>
    <name evidence="2" type="ORF">GGP99_003566</name>
</gene>
<protein>
    <recommendedName>
        <fullName evidence="4">Transposase</fullName>
    </recommendedName>
</protein>
<evidence type="ECO:0000313" key="2">
    <source>
        <dbReference type="EMBL" id="MCS4159573.1"/>
    </source>
</evidence>
<accession>A0AAW5PCS9</accession>
<evidence type="ECO:0000313" key="3">
    <source>
        <dbReference type="Proteomes" id="UP001155110"/>
    </source>
</evidence>
<keyword evidence="1" id="KW-0812">Transmembrane</keyword>
<reference evidence="2" key="1">
    <citation type="submission" date="2022-08" db="EMBL/GenBank/DDBJ databases">
        <title>Genomic Encyclopedia of Type Strains, Phase V (KMG-V): Genome sequencing to study the core and pangenomes of soil and plant-associated prokaryotes.</title>
        <authorList>
            <person name="Whitman W."/>
        </authorList>
    </citation>
    <scope>NUCLEOTIDE SEQUENCE</scope>
    <source>
        <strain evidence="2">SP3002</strain>
    </source>
</reference>
<evidence type="ECO:0000256" key="1">
    <source>
        <dbReference type="SAM" id="Phobius"/>
    </source>
</evidence>
<sequence length="28" mass="2993">SKVRSYQGLLVHAFGRLAAAILLLALNP</sequence>
<evidence type="ECO:0008006" key="4">
    <source>
        <dbReference type="Google" id="ProtNLM"/>
    </source>
</evidence>
<feature type="transmembrane region" description="Helical" evidence="1">
    <location>
        <begin position="6"/>
        <end position="26"/>
    </location>
</feature>